<reference evidence="4" key="1">
    <citation type="journal article" date="2014" name="Int. J. Syst. Evol. Microbiol.">
        <title>Complete genome sequence of Corynebacterium casei LMG S-19264T (=DSM 44701T), isolated from a smear-ripened cheese.</title>
        <authorList>
            <consortium name="US DOE Joint Genome Institute (JGI-PGF)"/>
            <person name="Walter F."/>
            <person name="Albersmeier A."/>
            <person name="Kalinowski J."/>
            <person name="Ruckert C."/>
        </authorList>
    </citation>
    <scope>NUCLEOTIDE SEQUENCE</scope>
    <source>
        <strain evidence="4">CGMCC 4.7110</strain>
    </source>
</reference>
<dbReference type="Pfam" id="PF19803">
    <property type="entry name" value="DUF6286"/>
    <property type="match status" value="1"/>
</dbReference>
<keyword evidence="5" id="KW-1185">Reference proteome</keyword>
<feature type="transmembrane region" description="Helical" evidence="2">
    <location>
        <begin position="35"/>
        <end position="56"/>
    </location>
</feature>
<evidence type="ECO:0000259" key="3">
    <source>
        <dbReference type="Pfam" id="PF19803"/>
    </source>
</evidence>
<protein>
    <recommendedName>
        <fullName evidence="3">DUF6286 domain-containing protein</fullName>
    </recommendedName>
</protein>
<dbReference type="EMBL" id="BMML01000001">
    <property type="protein sequence ID" value="GGM89878.1"/>
    <property type="molecule type" value="Genomic_DNA"/>
</dbReference>
<sequence length="202" mass="22188">MSTEQTPVVETPPPPAAAPPAGHEPRFWSPRRAPAALVAVCVLVTAGAFLYDIAAVRAHHPAMRWRRALARRLAEQPLDDTWVLVGAGIVAALGLWLLILAATPGLRSLLPMRRTRPDVRAGLRRDAAALLLRDRAMEISGVRRVRVRLRRSRAHVLAVSHFRELDEVRGDLEAALTDAIRAMGLSRPPVLTLHVIRPGRRG</sequence>
<evidence type="ECO:0000313" key="5">
    <source>
        <dbReference type="Proteomes" id="UP000653411"/>
    </source>
</evidence>
<evidence type="ECO:0000313" key="4">
    <source>
        <dbReference type="EMBL" id="GGM89878.1"/>
    </source>
</evidence>
<feature type="transmembrane region" description="Helical" evidence="2">
    <location>
        <begin position="82"/>
        <end position="106"/>
    </location>
</feature>
<evidence type="ECO:0000256" key="2">
    <source>
        <dbReference type="SAM" id="Phobius"/>
    </source>
</evidence>
<dbReference type="AlphaFoldDB" id="A0A917UFX1"/>
<dbReference type="Proteomes" id="UP000653411">
    <property type="component" value="Unassembled WGS sequence"/>
</dbReference>
<name>A0A917UFX1_9ACTN</name>
<gene>
    <name evidence="4" type="ORF">GCM10011578_007030</name>
</gene>
<dbReference type="RefSeq" id="WP_189261019.1">
    <property type="nucleotide sequence ID" value="NZ_BMML01000001.1"/>
</dbReference>
<feature type="region of interest" description="Disordered" evidence="1">
    <location>
        <begin position="1"/>
        <end position="25"/>
    </location>
</feature>
<keyword evidence="2" id="KW-1133">Transmembrane helix</keyword>
<comment type="caution">
    <text evidence="4">The sequence shown here is derived from an EMBL/GenBank/DDBJ whole genome shotgun (WGS) entry which is preliminary data.</text>
</comment>
<proteinExistence type="predicted"/>
<keyword evidence="2" id="KW-0472">Membrane</keyword>
<evidence type="ECO:0000256" key="1">
    <source>
        <dbReference type="SAM" id="MobiDB-lite"/>
    </source>
</evidence>
<feature type="domain" description="DUF6286" evidence="3">
    <location>
        <begin position="92"/>
        <end position="195"/>
    </location>
</feature>
<keyword evidence="2" id="KW-0812">Transmembrane</keyword>
<accession>A0A917UFX1</accession>
<dbReference type="InterPro" id="IPR046253">
    <property type="entry name" value="DUF6286"/>
</dbReference>
<organism evidence="4 5">
    <name type="scientific">Streptomyces fuscichromogenes</name>
    <dbReference type="NCBI Taxonomy" id="1324013"/>
    <lineage>
        <taxon>Bacteria</taxon>
        <taxon>Bacillati</taxon>
        <taxon>Actinomycetota</taxon>
        <taxon>Actinomycetes</taxon>
        <taxon>Kitasatosporales</taxon>
        <taxon>Streptomycetaceae</taxon>
        <taxon>Streptomyces</taxon>
    </lineage>
</organism>
<reference evidence="4" key="2">
    <citation type="submission" date="2020-09" db="EMBL/GenBank/DDBJ databases">
        <authorList>
            <person name="Sun Q."/>
            <person name="Zhou Y."/>
        </authorList>
    </citation>
    <scope>NUCLEOTIDE SEQUENCE</scope>
    <source>
        <strain evidence="4">CGMCC 4.7110</strain>
    </source>
</reference>